<reference evidence="1" key="1">
    <citation type="submission" date="2006-10" db="EMBL/GenBank/DDBJ databases">
        <title>Complete sequence of Solibacter usitatus Ellin6076.</title>
        <authorList>
            <consortium name="US DOE Joint Genome Institute"/>
            <person name="Copeland A."/>
            <person name="Lucas S."/>
            <person name="Lapidus A."/>
            <person name="Barry K."/>
            <person name="Detter J.C."/>
            <person name="Glavina del Rio T."/>
            <person name="Hammon N."/>
            <person name="Israni S."/>
            <person name="Dalin E."/>
            <person name="Tice H."/>
            <person name="Pitluck S."/>
            <person name="Thompson L.S."/>
            <person name="Brettin T."/>
            <person name="Bruce D."/>
            <person name="Han C."/>
            <person name="Tapia R."/>
            <person name="Gilna P."/>
            <person name="Schmutz J."/>
            <person name="Larimer F."/>
            <person name="Land M."/>
            <person name="Hauser L."/>
            <person name="Kyrpides N."/>
            <person name="Mikhailova N."/>
            <person name="Janssen P.H."/>
            <person name="Kuske C.R."/>
            <person name="Richardson P."/>
        </authorList>
    </citation>
    <scope>NUCLEOTIDE SEQUENCE</scope>
    <source>
        <strain evidence="1">Ellin6076</strain>
    </source>
</reference>
<proteinExistence type="predicted"/>
<name>Q02BY3_SOLUE</name>
<gene>
    <name evidence="1" type="ordered locus">Acid_0423</name>
</gene>
<dbReference type="InParanoid" id="Q02BY3"/>
<dbReference type="KEGG" id="sus:Acid_0423"/>
<dbReference type="Gene3D" id="2.130.10.10">
    <property type="entry name" value="YVTN repeat-like/Quinoprotein amine dehydrogenase"/>
    <property type="match status" value="1"/>
</dbReference>
<protein>
    <submittedName>
        <fullName evidence="1">Uncharacterized protein</fullName>
    </submittedName>
</protein>
<organism evidence="1">
    <name type="scientific">Solibacter usitatus (strain Ellin6076)</name>
    <dbReference type="NCBI Taxonomy" id="234267"/>
    <lineage>
        <taxon>Bacteria</taxon>
        <taxon>Pseudomonadati</taxon>
        <taxon>Acidobacteriota</taxon>
        <taxon>Terriglobia</taxon>
        <taxon>Bryobacterales</taxon>
        <taxon>Solibacteraceae</taxon>
        <taxon>Candidatus Solibacter</taxon>
    </lineage>
</organism>
<accession>Q02BY3</accession>
<dbReference type="InterPro" id="IPR015943">
    <property type="entry name" value="WD40/YVTN_repeat-like_dom_sf"/>
</dbReference>
<dbReference type="EMBL" id="CP000473">
    <property type="protein sequence ID" value="ABJ81433.1"/>
    <property type="molecule type" value="Genomic_DNA"/>
</dbReference>
<dbReference type="HOGENOM" id="CLU_896876_0_0_0"/>
<dbReference type="SUPFAM" id="SSF82171">
    <property type="entry name" value="DPP6 N-terminal domain-like"/>
    <property type="match status" value="1"/>
</dbReference>
<dbReference type="AlphaFoldDB" id="Q02BY3"/>
<dbReference type="STRING" id="234267.Acid_0423"/>
<evidence type="ECO:0000313" key="1">
    <source>
        <dbReference type="EMBL" id="ABJ81433.1"/>
    </source>
</evidence>
<dbReference type="OrthoDB" id="129086at2"/>
<sequence length="310" mass="31670" precursor="true">MRILVSASLAACALYGQTGTLQPPSAGFVFDQSSQVLRRVQGIPGASLIGAGVDFGFPITAATVSPRMDSVLVVAADATPHLFRVDGVSAVETQVSGLSAPDRVAFSPSGTAAALYSESGVQVIKGLPVAPVVTATIRLRITSKLRRTALDSLAVSDDGAYLLYAAGGPVELVGVAGDSRKLLDAPPGALVAFAPGGHDAAVFHGGILTIFQDLIGAATRRDIQGVSAPSALAFASDGRTLFAASERIRGIYSIEATTGNTSTLSCDCAPTTLITMGSFFRLNELGDGPLWLLDASAAPRLVFVPAKSAL</sequence>